<dbReference type="EC" id="2.4.1.17" evidence="3"/>
<comment type="similarity">
    <text evidence="2">Belongs to the UDP-glycosyltransferase family.</text>
</comment>
<dbReference type="EMBL" id="BTRK01000002">
    <property type="protein sequence ID" value="GMR37392.1"/>
    <property type="molecule type" value="Genomic_DNA"/>
</dbReference>
<evidence type="ECO:0000256" key="10">
    <source>
        <dbReference type="ARBA" id="ARBA00047475"/>
    </source>
</evidence>
<name>A0AAN4ZGC3_9BILA</name>
<feature type="non-terminal residue" evidence="11">
    <location>
        <position position="1"/>
    </location>
</feature>
<comment type="caution">
    <text evidence="11">The sequence shown here is derived from an EMBL/GenBank/DDBJ whole genome shotgun (WGS) entry which is preliminary data.</text>
</comment>
<keyword evidence="6" id="KW-0812">Transmembrane</keyword>
<dbReference type="PANTHER" id="PTHR48043:SF23">
    <property type="entry name" value="UDP-GLUCURONOSYLTRANSFERASE"/>
    <property type="match status" value="1"/>
</dbReference>
<dbReference type="SUPFAM" id="SSF53756">
    <property type="entry name" value="UDP-Glycosyltransferase/glycogen phosphorylase"/>
    <property type="match status" value="1"/>
</dbReference>
<comment type="subcellular location">
    <subcellularLocation>
        <location evidence="1">Membrane</location>
        <topology evidence="1">Single-pass membrane protein</topology>
    </subcellularLocation>
</comment>
<evidence type="ECO:0000256" key="1">
    <source>
        <dbReference type="ARBA" id="ARBA00004167"/>
    </source>
</evidence>
<dbReference type="GO" id="GO:0016020">
    <property type="term" value="C:membrane"/>
    <property type="evidence" value="ECO:0007669"/>
    <property type="project" value="UniProtKB-SubCell"/>
</dbReference>
<dbReference type="FunFam" id="3.40.50.2000:FF:000038">
    <property type="entry name" value="UDP-GlucuronosylTransferase"/>
    <property type="match status" value="1"/>
</dbReference>
<dbReference type="InterPro" id="IPR050271">
    <property type="entry name" value="UDP-glycosyltransferase"/>
</dbReference>
<evidence type="ECO:0000313" key="11">
    <source>
        <dbReference type="EMBL" id="GMR37392.1"/>
    </source>
</evidence>
<organism evidence="11 12">
    <name type="scientific">Pristionchus mayeri</name>
    <dbReference type="NCBI Taxonomy" id="1317129"/>
    <lineage>
        <taxon>Eukaryota</taxon>
        <taxon>Metazoa</taxon>
        <taxon>Ecdysozoa</taxon>
        <taxon>Nematoda</taxon>
        <taxon>Chromadorea</taxon>
        <taxon>Rhabditida</taxon>
        <taxon>Rhabditina</taxon>
        <taxon>Diplogasteromorpha</taxon>
        <taxon>Diplogasteroidea</taxon>
        <taxon>Neodiplogasteridae</taxon>
        <taxon>Pristionchus</taxon>
    </lineage>
</organism>
<dbReference type="CDD" id="cd03784">
    <property type="entry name" value="GT1_Gtf-like"/>
    <property type="match status" value="1"/>
</dbReference>
<keyword evidence="4" id="KW-0328">Glycosyltransferase</keyword>
<evidence type="ECO:0000256" key="7">
    <source>
        <dbReference type="ARBA" id="ARBA00022729"/>
    </source>
</evidence>
<protein>
    <recommendedName>
        <fullName evidence="3">glucuronosyltransferase</fullName>
        <ecNumber evidence="3">2.4.1.17</ecNumber>
    </recommendedName>
</protein>
<dbReference type="AlphaFoldDB" id="A0AAN4ZGC3"/>
<evidence type="ECO:0000256" key="9">
    <source>
        <dbReference type="ARBA" id="ARBA00023136"/>
    </source>
</evidence>
<proteinExistence type="inferred from homology"/>
<sequence length="452" mass="50361">CESYKILVYNSKYGHSHSNFLGMIADTLAEAGHNVTSLIPIMDATVRDGTEKSHKIYVEPDPVIKKGSMGPMLGRSFSTTCKKVIAEPGLIERLRDEKFDVYISENFDVCGIGLSEAIKAKAVIGTSASAIFAQQFQEFGVEPAFSYRPFAFTSHLDVHSFFSRLRNIYGAWMGQAAFYFSRRSVNQALKEAFGPDYPTIAEQSANVAYVFTNSEPLLDFAAPTTARVVDIPGIGAKNPKALDEYWEGVMTRRSKVVLLSFGSVAKSVTIPEDMRMGIVRYENPDDDFIKEHASNLPHLVLTKWMPQVDILSHPNLALFITHGGMGSTQETALRGVPGIFIPVFGDQPRNAGMMEYNGFGKVFNKFDLVNDEKFAAVIREVLEDKRYRENAQRISKMLARKPFSSKEQLIKTVEFAAEFGPSSALRPQSIDMSFIEYHNLDIVLFIIIVLAA</sequence>
<evidence type="ECO:0000256" key="3">
    <source>
        <dbReference type="ARBA" id="ARBA00012544"/>
    </source>
</evidence>
<evidence type="ECO:0000256" key="6">
    <source>
        <dbReference type="ARBA" id="ARBA00022692"/>
    </source>
</evidence>
<dbReference type="PANTHER" id="PTHR48043">
    <property type="entry name" value="EG:EG0003.4 PROTEIN-RELATED"/>
    <property type="match status" value="1"/>
</dbReference>
<keyword evidence="7" id="KW-0732">Signal</keyword>
<evidence type="ECO:0000256" key="8">
    <source>
        <dbReference type="ARBA" id="ARBA00022989"/>
    </source>
</evidence>
<gene>
    <name evidence="11" type="ORF">PMAYCL1PPCAC_07587</name>
</gene>
<dbReference type="Gene3D" id="3.40.50.2000">
    <property type="entry name" value="Glycogen Phosphorylase B"/>
    <property type="match status" value="1"/>
</dbReference>
<comment type="catalytic activity">
    <reaction evidence="10">
        <text>glucuronate acceptor + UDP-alpha-D-glucuronate = acceptor beta-D-glucuronoside + UDP + H(+)</text>
        <dbReference type="Rhea" id="RHEA:21032"/>
        <dbReference type="ChEBI" id="CHEBI:15378"/>
        <dbReference type="ChEBI" id="CHEBI:58052"/>
        <dbReference type="ChEBI" id="CHEBI:58223"/>
        <dbReference type="ChEBI" id="CHEBI:132367"/>
        <dbReference type="ChEBI" id="CHEBI:132368"/>
        <dbReference type="EC" id="2.4.1.17"/>
    </reaction>
</comment>
<feature type="non-terminal residue" evidence="11">
    <location>
        <position position="452"/>
    </location>
</feature>
<evidence type="ECO:0000256" key="2">
    <source>
        <dbReference type="ARBA" id="ARBA00009995"/>
    </source>
</evidence>
<dbReference type="GO" id="GO:0015020">
    <property type="term" value="F:glucuronosyltransferase activity"/>
    <property type="evidence" value="ECO:0007669"/>
    <property type="project" value="UniProtKB-EC"/>
</dbReference>
<keyword evidence="12" id="KW-1185">Reference proteome</keyword>
<dbReference type="Pfam" id="PF00201">
    <property type="entry name" value="UDPGT"/>
    <property type="match status" value="1"/>
</dbReference>
<evidence type="ECO:0000313" key="12">
    <source>
        <dbReference type="Proteomes" id="UP001328107"/>
    </source>
</evidence>
<dbReference type="InterPro" id="IPR002213">
    <property type="entry name" value="UDP_glucos_trans"/>
</dbReference>
<evidence type="ECO:0000256" key="4">
    <source>
        <dbReference type="ARBA" id="ARBA00022676"/>
    </source>
</evidence>
<accession>A0AAN4ZGC3</accession>
<dbReference type="Proteomes" id="UP001328107">
    <property type="component" value="Unassembled WGS sequence"/>
</dbReference>
<reference evidence="12" key="1">
    <citation type="submission" date="2022-10" db="EMBL/GenBank/DDBJ databases">
        <title>Genome assembly of Pristionchus species.</title>
        <authorList>
            <person name="Yoshida K."/>
            <person name="Sommer R.J."/>
        </authorList>
    </citation>
    <scope>NUCLEOTIDE SEQUENCE [LARGE SCALE GENOMIC DNA]</scope>
    <source>
        <strain evidence="12">RS5460</strain>
    </source>
</reference>
<keyword evidence="8" id="KW-1133">Transmembrane helix</keyword>
<keyword evidence="9" id="KW-0472">Membrane</keyword>
<keyword evidence="5" id="KW-0808">Transferase</keyword>
<evidence type="ECO:0000256" key="5">
    <source>
        <dbReference type="ARBA" id="ARBA00022679"/>
    </source>
</evidence>